<feature type="transmembrane region" description="Helical" evidence="1">
    <location>
        <begin position="60"/>
        <end position="80"/>
    </location>
</feature>
<gene>
    <name evidence="2" type="ORF">GJU40_05685</name>
</gene>
<organism evidence="2 3">
    <name type="scientific">Metabacillus lacus</name>
    <dbReference type="NCBI Taxonomy" id="1983721"/>
    <lineage>
        <taxon>Bacteria</taxon>
        <taxon>Bacillati</taxon>
        <taxon>Bacillota</taxon>
        <taxon>Bacilli</taxon>
        <taxon>Bacillales</taxon>
        <taxon>Bacillaceae</taxon>
        <taxon>Metabacillus</taxon>
    </lineage>
</organism>
<keyword evidence="1" id="KW-0472">Membrane</keyword>
<accession>A0A7X2IXW1</accession>
<reference evidence="2 3" key="1">
    <citation type="submission" date="2019-11" db="EMBL/GenBank/DDBJ databases">
        <title>Bacillus lacus genome.</title>
        <authorList>
            <person name="Allen C.J."/>
            <person name="Newman J.D."/>
        </authorList>
    </citation>
    <scope>NUCLEOTIDE SEQUENCE [LARGE SCALE GENOMIC DNA]</scope>
    <source>
        <strain evidence="2 3">KCTC 33946</strain>
    </source>
</reference>
<keyword evidence="3" id="KW-1185">Reference proteome</keyword>
<name>A0A7X2IXW1_9BACI</name>
<proteinExistence type="predicted"/>
<evidence type="ECO:0000313" key="3">
    <source>
        <dbReference type="Proteomes" id="UP000448867"/>
    </source>
</evidence>
<keyword evidence="1" id="KW-1133">Transmembrane helix</keyword>
<keyword evidence="1" id="KW-0812">Transmembrane</keyword>
<comment type="caution">
    <text evidence="2">The sequence shown here is derived from an EMBL/GenBank/DDBJ whole genome shotgun (WGS) entry which is preliminary data.</text>
</comment>
<protein>
    <submittedName>
        <fullName evidence="2">Uncharacterized protein</fullName>
    </submittedName>
</protein>
<evidence type="ECO:0000256" key="1">
    <source>
        <dbReference type="SAM" id="Phobius"/>
    </source>
</evidence>
<dbReference type="RefSeq" id="WP_154306798.1">
    <property type="nucleotide sequence ID" value="NZ_WKKI01000006.1"/>
</dbReference>
<evidence type="ECO:0000313" key="2">
    <source>
        <dbReference type="EMBL" id="MRX71665.1"/>
    </source>
</evidence>
<dbReference type="AlphaFoldDB" id="A0A7X2IXW1"/>
<sequence>MFEKWTVLFVLQSVIWSGFMTVDTLSYKDGVIAKTILLFIFIYFAYLVGMYVIRSARHAVFATVLTMAVFLGGKQIYSVLLF</sequence>
<dbReference type="Proteomes" id="UP000448867">
    <property type="component" value="Unassembled WGS sequence"/>
</dbReference>
<feature type="transmembrane region" description="Helical" evidence="1">
    <location>
        <begin position="31"/>
        <end position="53"/>
    </location>
</feature>
<dbReference type="EMBL" id="WKKI01000006">
    <property type="protein sequence ID" value="MRX71665.1"/>
    <property type="molecule type" value="Genomic_DNA"/>
</dbReference>